<dbReference type="GO" id="GO:0006166">
    <property type="term" value="P:purine ribonucleoside salvage"/>
    <property type="evidence" value="ECO:0007669"/>
    <property type="project" value="TreeGrafter"/>
</dbReference>
<dbReference type="PROSITE" id="PS00710">
    <property type="entry name" value="PGM_PMM"/>
    <property type="match status" value="1"/>
</dbReference>
<feature type="domain" description="Alpha-D-phosphohexomutase alpha/beta/alpha" evidence="11">
    <location>
        <begin position="268"/>
        <end position="374"/>
    </location>
</feature>
<keyword evidence="5 7" id="KW-0460">Magnesium</keyword>
<protein>
    <submittedName>
        <fullName evidence="12">Phosphoglucomutase</fullName>
    </submittedName>
</protein>
<dbReference type="InterPro" id="IPR016055">
    <property type="entry name" value="A-D-PHexomutase_a/b/a-I/II/III"/>
</dbReference>
<dbReference type="Pfam" id="PF02879">
    <property type="entry name" value="PGM_PMM_II"/>
    <property type="match status" value="1"/>
</dbReference>
<dbReference type="GO" id="GO:0000287">
    <property type="term" value="F:magnesium ion binding"/>
    <property type="evidence" value="ECO:0007669"/>
    <property type="project" value="InterPro"/>
</dbReference>
<evidence type="ECO:0000259" key="9">
    <source>
        <dbReference type="Pfam" id="PF02878"/>
    </source>
</evidence>
<reference evidence="13" key="1">
    <citation type="submission" date="2017-09" db="EMBL/GenBank/DDBJ databases">
        <title>Depth-based differentiation of microbial function through sediment-hosted aquifers and enrichment of novel symbionts in the deep terrestrial subsurface.</title>
        <authorList>
            <person name="Probst A.J."/>
            <person name="Ladd B."/>
            <person name="Jarett J.K."/>
            <person name="Geller-Mcgrath D.E."/>
            <person name="Sieber C.M.K."/>
            <person name="Emerson J.B."/>
            <person name="Anantharaman K."/>
            <person name="Thomas B.C."/>
            <person name="Malmstrom R."/>
            <person name="Stieglmeier M."/>
            <person name="Klingl A."/>
            <person name="Woyke T."/>
            <person name="Ryan C.M."/>
            <person name="Banfield J.F."/>
        </authorList>
    </citation>
    <scope>NUCLEOTIDE SEQUENCE [LARGE SCALE GENOMIC DNA]</scope>
</reference>
<keyword evidence="3" id="KW-0597">Phosphoprotein</keyword>
<dbReference type="PANTHER" id="PTHR45745:SF1">
    <property type="entry name" value="PHOSPHOGLUCOMUTASE 2B-RELATED"/>
    <property type="match status" value="1"/>
</dbReference>
<evidence type="ECO:0000256" key="7">
    <source>
        <dbReference type="RuleBase" id="RU004326"/>
    </source>
</evidence>
<sequence length="469" mass="51409">MRGIHLSPSGWRAIIGKEVTEDNISFLAQAIADYLKQQGQTQGVVVGYDCRRLSDEFARCMAEVLAGNQLNVFFSPQPTPTPVIAYEIVRRGASAGIMITASHNPPEYSGLKFNASHGGSASKEADAWITNQANTLQQSMIKRITYQQGIASGVILPIEPAEKYLEHMKTLINMELIKKAGLSVAIDPMFGCAIEYLGNILTSAGCHVVSIHTNRDPSFGGRSPEPNEDSLQELSRLVVSSSSHLGLATDGDADRFGVIDSDGSYISSNQMIALLVYYMLKSRGCVGGIVKTITTTHLVDAIARKYKVLCREVNVGFRHVAEIMRKENMLLGGEESGGLTIAGHVPEKDGILGCLLTTEMVASQQENIKGILEKLSLEFGNFFSKRLDICLSEDERGVLLESLRHHPIEVFGDLRVTDIKDNKFFLSDGSWIVIRQSATEPLTRMYVEATSQERLDRLIEAGLSVISNR</sequence>
<evidence type="ECO:0000256" key="6">
    <source>
        <dbReference type="ARBA" id="ARBA00023235"/>
    </source>
</evidence>
<keyword evidence="4 7" id="KW-0479">Metal-binding</keyword>
<evidence type="ECO:0000259" key="11">
    <source>
        <dbReference type="Pfam" id="PF02880"/>
    </source>
</evidence>
<dbReference type="Proteomes" id="UP000229297">
    <property type="component" value="Unassembled WGS sequence"/>
</dbReference>
<evidence type="ECO:0000256" key="4">
    <source>
        <dbReference type="ARBA" id="ARBA00022723"/>
    </source>
</evidence>
<dbReference type="InterPro" id="IPR005841">
    <property type="entry name" value="Alpha-D-phosphohexomutase_SF"/>
</dbReference>
<dbReference type="SUPFAM" id="SSF53738">
    <property type="entry name" value="Phosphoglucomutase, first 3 domains"/>
    <property type="match status" value="2"/>
</dbReference>
<dbReference type="EMBL" id="PFIC01000222">
    <property type="protein sequence ID" value="PIX16301.1"/>
    <property type="molecule type" value="Genomic_DNA"/>
</dbReference>
<dbReference type="InterPro" id="IPR005844">
    <property type="entry name" value="A-D-PHexomutase_a/b/a-I"/>
</dbReference>
<dbReference type="Pfam" id="PF02878">
    <property type="entry name" value="PGM_PMM_I"/>
    <property type="match status" value="1"/>
</dbReference>
<dbReference type="PANTHER" id="PTHR45745">
    <property type="entry name" value="PHOSPHOMANNOMUTASE 45A"/>
    <property type="match status" value="1"/>
</dbReference>
<evidence type="ECO:0000256" key="1">
    <source>
        <dbReference type="ARBA" id="ARBA00001946"/>
    </source>
</evidence>
<evidence type="ECO:0000259" key="8">
    <source>
        <dbReference type="Pfam" id="PF00408"/>
    </source>
</evidence>
<evidence type="ECO:0000256" key="5">
    <source>
        <dbReference type="ARBA" id="ARBA00022842"/>
    </source>
</evidence>
<organism evidence="12 13">
    <name type="scientific">Candidatus Desantisbacteria bacterium CG_4_8_14_3_um_filter_40_12</name>
    <dbReference type="NCBI Taxonomy" id="1974545"/>
    <lineage>
        <taxon>Bacteria</taxon>
        <taxon>Candidatus Desantisiibacteriota</taxon>
    </lineage>
</organism>
<accession>A0A2M7JAA3</accession>
<dbReference type="GO" id="GO:0008973">
    <property type="term" value="F:phosphopentomutase activity"/>
    <property type="evidence" value="ECO:0007669"/>
    <property type="project" value="TreeGrafter"/>
</dbReference>
<dbReference type="SUPFAM" id="SSF55957">
    <property type="entry name" value="Phosphoglucomutase, C-terminal domain"/>
    <property type="match status" value="1"/>
</dbReference>
<dbReference type="AlphaFoldDB" id="A0A2M7JAA3"/>
<feature type="domain" description="Alpha-D-phosphohexomutase alpha/beta/alpha" evidence="9">
    <location>
        <begin position="9"/>
        <end position="138"/>
    </location>
</feature>
<evidence type="ECO:0000256" key="3">
    <source>
        <dbReference type="ARBA" id="ARBA00022553"/>
    </source>
</evidence>
<evidence type="ECO:0000259" key="10">
    <source>
        <dbReference type="Pfam" id="PF02879"/>
    </source>
</evidence>
<gene>
    <name evidence="12" type="ORF">COZ71_07990</name>
</gene>
<name>A0A2M7JAA3_9BACT</name>
<keyword evidence="6" id="KW-0413">Isomerase</keyword>
<comment type="similarity">
    <text evidence="2 7">Belongs to the phosphohexose mutase family.</text>
</comment>
<dbReference type="GO" id="GO:0005975">
    <property type="term" value="P:carbohydrate metabolic process"/>
    <property type="evidence" value="ECO:0007669"/>
    <property type="project" value="InterPro"/>
</dbReference>
<dbReference type="InterPro" id="IPR036900">
    <property type="entry name" value="A-D-PHexomutase_C_sf"/>
</dbReference>
<dbReference type="InterPro" id="IPR005843">
    <property type="entry name" value="A-D-PHexomutase_C"/>
</dbReference>
<evidence type="ECO:0000256" key="2">
    <source>
        <dbReference type="ARBA" id="ARBA00010231"/>
    </source>
</evidence>
<dbReference type="Pfam" id="PF00408">
    <property type="entry name" value="PGM_PMM_IV"/>
    <property type="match status" value="1"/>
</dbReference>
<dbReference type="Gene3D" id="3.30.310.50">
    <property type="entry name" value="Alpha-D-phosphohexomutase, C-terminal domain"/>
    <property type="match status" value="1"/>
</dbReference>
<feature type="domain" description="Alpha-D-phosphohexomutase C-terminal" evidence="8">
    <location>
        <begin position="422"/>
        <end position="460"/>
    </location>
</feature>
<dbReference type="InterPro" id="IPR005846">
    <property type="entry name" value="A-D-PHexomutase_a/b/a-III"/>
</dbReference>
<dbReference type="InterPro" id="IPR016066">
    <property type="entry name" value="A-D-PHexomutase_CS"/>
</dbReference>
<proteinExistence type="inferred from homology"/>
<dbReference type="Pfam" id="PF02880">
    <property type="entry name" value="PGM_PMM_III"/>
    <property type="match status" value="1"/>
</dbReference>
<comment type="caution">
    <text evidence="12">The sequence shown here is derived from an EMBL/GenBank/DDBJ whole genome shotgun (WGS) entry which is preliminary data.</text>
</comment>
<dbReference type="Gene3D" id="3.40.120.10">
    <property type="entry name" value="Alpha-D-Glucose-1,6-Bisphosphate, subunit A, domain 3"/>
    <property type="match status" value="3"/>
</dbReference>
<evidence type="ECO:0000313" key="13">
    <source>
        <dbReference type="Proteomes" id="UP000229297"/>
    </source>
</evidence>
<dbReference type="InterPro" id="IPR005845">
    <property type="entry name" value="A-D-PHexomutase_a/b/a-II"/>
</dbReference>
<dbReference type="PRINTS" id="PR00509">
    <property type="entry name" value="PGMPMM"/>
</dbReference>
<comment type="cofactor">
    <cofactor evidence="1">
        <name>Mg(2+)</name>
        <dbReference type="ChEBI" id="CHEBI:18420"/>
    </cofactor>
</comment>
<feature type="domain" description="Alpha-D-phosphohexomutase alpha/beta/alpha" evidence="10">
    <location>
        <begin position="162"/>
        <end position="263"/>
    </location>
</feature>
<evidence type="ECO:0000313" key="12">
    <source>
        <dbReference type="EMBL" id="PIX16301.1"/>
    </source>
</evidence>